<protein>
    <recommendedName>
        <fullName evidence="3">Uracil-DNA glycosylase</fullName>
    </recommendedName>
</protein>
<dbReference type="Proteomes" id="UP000523000">
    <property type="component" value="Unassembled WGS sequence"/>
</dbReference>
<evidence type="ECO:0000313" key="1">
    <source>
        <dbReference type="EMBL" id="MBB2995249.1"/>
    </source>
</evidence>
<comment type="caution">
    <text evidence="1">The sequence shown here is derived from an EMBL/GenBank/DDBJ whole genome shotgun (WGS) entry which is preliminary data.</text>
</comment>
<reference evidence="1 2" key="1">
    <citation type="submission" date="2020-08" db="EMBL/GenBank/DDBJ databases">
        <title>Sequencing the genomes of 1000 actinobacteria strains.</title>
        <authorList>
            <person name="Klenk H.-P."/>
        </authorList>
    </citation>
    <scope>NUCLEOTIDE SEQUENCE [LARGE SCALE GENOMIC DNA]</scope>
    <source>
        <strain evidence="1 2">DSM 22826</strain>
    </source>
</reference>
<gene>
    <name evidence="1" type="ORF">E9229_001440</name>
</gene>
<evidence type="ECO:0008006" key="3">
    <source>
        <dbReference type="Google" id="ProtNLM"/>
    </source>
</evidence>
<sequence length="213" mass="23577">MQLMSSPDFVQAQMGKIHDENIEPVTQLCLKLQESVPGSRVPLIDPVHDLDETRIISLQISPGPGTSSGFLSLQNDDPTAIRLSEVYASAGLDHKYGMPWNVHPWDLPEEQSTALTPKQIKTGVKPFKQFLELTYRVSAIVAHGTQAVNLINDFKKVGGDLILRERGIKVYPVRSTGGRSFIGSEANQQKWFDEMVAAYTDAMGRAGLRRNDS</sequence>
<accession>A0A839QGF9</accession>
<proteinExistence type="predicted"/>
<organism evidence="1 2">
    <name type="scientific">Paeniglutamicibacter cryotolerans</name>
    <dbReference type="NCBI Taxonomy" id="670079"/>
    <lineage>
        <taxon>Bacteria</taxon>
        <taxon>Bacillati</taxon>
        <taxon>Actinomycetota</taxon>
        <taxon>Actinomycetes</taxon>
        <taxon>Micrococcales</taxon>
        <taxon>Micrococcaceae</taxon>
        <taxon>Paeniglutamicibacter</taxon>
    </lineage>
</organism>
<dbReference type="EMBL" id="JACHVS010000001">
    <property type="protein sequence ID" value="MBB2995249.1"/>
    <property type="molecule type" value="Genomic_DNA"/>
</dbReference>
<dbReference type="AlphaFoldDB" id="A0A839QGF9"/>
<name>A0A839QGF9_9MICC</name>
<keyword evidence="2" id="KW-1185">Reference proteome</keyword>
<evidence type="ECO:0000313" key="2">
    <source>
        <dbReference type="Proteomes" id="UP000523000"/>
    </source>
</evidence>
<dbReference type="RefSeq" id="WP_183510544.1">
    <property type="nucleotide sequence ID" value="NZ_BAABGK010000022.1"/>
</dbReference>